<feature type="transmembrane region" description="Helical" evidence="6">
    <location>
        <begin position="150"/>
        <end position="171"/>
    </location>
</feature>
<protein>
    <recommendedName>
        <fullName evidence="7">TLC domain-containing protein</fullName>
    </recommendedName>
</protein>
<feature type="transmembrane region" description="Helical" evidence="6">
    <location>
        <begin position="128"/>
        <end position="144"/>
    </location>
</feature>
<keyword evidence="4 5" id="KW-0472">Membrane</keyword>
<dbReference type="PANTHER" id="PTHR13439:SF0">
    <property type="entry name" value="TOPOISOMERASE I DAMAGE AFFECTED PROTEIN 4"/>
    <property type="match status" value="1"/>
</dbReference>
<keyword evidence="3 6" id="KW-1133">Transmembrane helix</keyword>
<evidence type="ECO:0000259" key="7">
    <source>
        <dbReference type="PROSITE" id="PS50922"/>
    </source>
</evidence>
<dbReference type="GO" id="GO:0016020">
    <property type="term" value="C:membrane"/>
    <property type="evidence" value="ECO:0007669"/>
    <property type="project" value="UniProtKB-SubCell"/>
</dbReference>
<evidence type="ECO:0000256" key="2">
    <source>
        <dbReference type="ARBA" id="ARBA00022692"/>
    </source>
</evidence>
<feature type="transmembrane region" description="Helical" evidence="6">
    <location>
        <begin position="100"/>
        <end position="121"/>
    </location>
</feature>
<organism evidence="8 9">
    <name type="scientific">Rhynchospora tenuis</name>
    <dbReference type="NCBI Taxonomy" id="198213"/>
    <lineage>
        <taxon>Eukaryota</taxon>
        <taxon>Viridiplantae</taxon>
        <taxon>Streptophyta</taxon>
        <taxon>Embryophyta</taxon>
        <taxon>Tracheophyta</taxon>
        <taxon>Spermatophyta</taxon>
        <taxon>Magnoliopsida</taxon>
        <taxon>Liliopsida</taxon>
        <taxon>Poales</taxon>
        <taxon>Cyperaceae</taxon>
        <taxon>Cyperoideae</taxon>
        <taxon>Rhynchosporeae</taxon>
        <taxon>Rhynchospora</taxon>
    </lineage>
</organism>
<evidence type="ECO:0000256" key="4">
    <source>
        <dbReference type="ARBA" id="ARBA00023136"/>
    </source>
</evidence>
<feature type="transmembrane region" description="Helical" evidence="6">
    <location>
        <begin position="58"/>
        <end position="80"/>
    </location>
</feature>
<dbReference type="GO" id="GO:0005783">
    <property type="term" value="C:endoplasmic reticulum"/>
    <property type="evidence" value="ECO:0007669"/>
    <property type="project" value="TreeGrafter"/>
</dbReference>
<comment type="caution">
    <text evidence="8">The sequence shown here is derived from an EMBL/GenBank/DDBJ whole genome shotgun (WGS) entry which is preliminary data.</text>
</comment>
<accession>A0AAD5ZSJ6</accession>
<feature type="transmembrane region" description="Helical" evidence="6">
    <location>
        <begin position="221"/>
        <end position="241"/>
    </location>
</feature>
<proteinExistence type="predicted"/>
<evidence type="ECO:0000256" key="1">
    <source>
        <dbReference type="ARBA" id="ARBA00004141"/>
    </source>
</evidence>
<keyword evidence="9" id="KW-1185">Reference proteome</keyword>
<dbReference type="GO" id="GO:0055088">
    <property type="term" value="P:lipid homeostasis"/>
    <property type="evidence" value="ECO:0007669"/>
    <property type="project" value="TreeGrafter"/>
</dbReference>
<feature type="domain" description="TLC" evidence="7">
    <location>
        <begin position="48"/>
        <end position="253"/>
    </location>
</feature>
<evidence type="ECO:0000256" key="6">
    <source>
        <dbReference type="SAM" id="Phobius"/>
    </source>
</evidence>
<dbReference type="PANTHER" id="PTHR13439">
    <property type="entry name" value="CT120 PROTEIN"/>
    <property type="match status" value="1"/>
</dbReference>
<dbReference type="Pfam" id="PF03798">
    <property type="entry name" value="TRAM_LAG1_CLN8"/>
    <property type="match status" value="1"/>
</dbReference>
<reference evidence="8 9" key="1">
    <citation type="journal article" date="2022" name="Cell">
        <title>Repeat-based holocentromeres influence genome architecture and karyotype evolution.</title>
        <authorList>
            <person name="Hofstatter P.G."/>
            <person name="Thangavel G."/>
            <person name="Lux T."/>
            <person name="Neumann P."/>
            <person name="Vondrak T."/>
            <person name="Novak P."/>
            <person name="Zhang M."/>
            <person name="Costa L."/>
            <person name="Castellani M."/>
            <person name="Scott A."/>
            <person name="Toegelov H."/>
            <person name="Fuchs J."/>
            <person name="Mata-Sucre Y."/>
            <person name="Dias Y."/>
            <person name="Vanzela A.L.L."/>
            <person name="Huettel B."/>
            <person name="Almeida C.C.S."/>
            <person name="Simkova H."/>
            <person name="Souza G."/>
            <person name="Pedrosa-Harand A."/>
            <person name="Macas J."/>
            <person name="Mayer K.F.X."/>
            <person name="Houben A."/>
            <person name="Marques A."/>
        </authorList>
    </citation>
    <scope>NUCLEOTIDE SEQUENCE [LARGE SCALE GENOMIC DNA]</scope>
    <source>
        <strain evidence="8">RhyTen1mFocal</strain>
    </source>
</reference>
<evidence type="ECO:0000313" key="9">
    <source>
        <dbReference type="Proteomes" id="UP001210211"/>
    </source>
</evidence>
<sequence>MDQSPEQNEQIMLPFSVVSGILMCKTVYDITGKVSSQLYKGYNGLKNKDRIEWNNRGFSTFHSLVVTVVSFYLVFISDIFKEDHHNPVTLTERKSHLSSGLQGISLGYFIADFAMIVWFFPSLGGMEYVLHHLLAIFSISLTLTSGKGHLYVHTLLLTEATTPFVNLRWYLDLTGKKSSTLYLYNGLTMLFGWLVARILLFVYFFAHLYLHFDEVKYTFPLGPYALVTVPSVLALMNLFWFSKILKGAIKTLAKTKHC</sequence>
<feature type="transmembrane region" description="Helical" evidence="6">
    <location>
        <begin position="183"/>
        <end position="209"/>
    </location>
</feature>
<evidence type="ECO:0000256" key="5">
    <source>
        <dbReference type="PROSITE-ProRule" id="PRU00205"/>
    </source>
</evidence>
<dbReference type="AlphaFoldDB" id="A0AAD5ZSJ6"/>
<dbReference type="PROSITE" id="PS50922">
    <property type="entry name" value="TLC"/>
    <property type="match status" value="1"/>
</dbReference>
<gene>
    <name evidence="8" type="ORF">LUZ61_006906</name>
</gene>
<dbReference type="InterPro" id="IPR050846">
    <property type="entry name" value="TLCD"/>
</dbReference>
<dbReference type="InterPro" id="IPR006634">
    <property type="entry name" value="TLC-dom"/>
</dbReference>
<dbReference type="Proteomes" id="UP001210211">
    <property type="component" value="Unassembled WGS sequence"/>
</dbReference>
<comment type="subcellular location">
    <subcellularLocation>
        <location evidence="1">Membrane</location>
        <topology evidence="1">Multi-pass membrane protein</topology>
    </subcellularLocation>
</comment>
<name>A0AAD5ZSJ6_9POAL</name>
<evidence type="ECO:0000256" key="3">
    <source>
        <dbReference type="ARBA" id="ARBA00022989"/>
    </source>
</evidence>
<dbReference type="EMBL" id="JAMRDG010000001">
    <property type="protein sequence ID" value="KAJ3703201.1"/>
    <property type="molecule type" value="Genomic_DNA"/>
</dbReference>
<evidence type="ECO:0000313" key="8">
    <source>
        <dbReference type="EMBL" id="KAJ3703201.1"/>
    </source>
</evidence>
<keyword evidence="2 5" id="KW-0812">Transmembrane</keyword>
<dbReference type="SMART" id="SM00724">
    <property type="entry name" value="TLC"/>
    <property type="match status" value="1"/>
</dbReference>